<dbReference type="Proteomes" id="UP001219355">
    <property type="component" value="Chromosome 3"/>
</dbReference>
<dbReference type="AlphaFoldDB" id="A0AAF0DJT3"/>
<gene>
    <name evidence="2" type="ORF">PRK78_005568</name>
</gene>
<protein>
    <submittedName>
        <fullName evidence="2">Uncharacterized protein</fullName>
    </submittedName>
</protein>
<reference evidence="2" key="1">
    <citation type="submission" date="2023-03" db="EMBL/GenBank/DDBJ databases">
        <title>Emydomyces testavorans Genome Sequence.</title>
        <authorList>
            <person name="Hoyer L."/>
        </authorList>
    </citation>
    <scope>NUCLEOTIDE SEQUENCE</scope>
    <source>
        <strain evidence="2">16-2883</strain>
    </source>
</reference>
<evidence type="ECO:0000256" key="1">
    <source>
        <dbReference type="SAM" id="MobiDB-lite"/>
    </source>
</evidence>
<evidence type="ECO:0000313" key="2">
    <source>
        <dbReference type="EMBL" id="WEW60084.1"/>
    </source>
</evidence>
<evidence type="ECO:0000313" key="3">
    <source>
        <dbReference type="Proteomes" id="UP001219355"/>
    </source>
</evidence>
<organism evidence="2 3">
    <name type="scientific">Emydomyces testavorans</name>
    <dbReference type="NCBI Taxonomy" id="2070801"/>
    <lineage>
        <taxon>Eukaryota</taxon>
        <taxon>Fungi</taxon>
        <taxon>Dikarya</taxon>
        <taxon>Ascomycota</taxon>
        <taxon>Pezizomycotina</taxon>
        <taxon>Eurotiomycetes</taxon>
        <taxon>Eurotiomycetidae</taxon>
        <taxon>Onygenales</taxon>
        <taxon>Nannizziopsiaceae</taxon>
        <taxon>Emydomyces</taxon>
    </lineage>
</organism>
<feature type="region of interest" description="Disordered" evidence="1">
    <location>
        <begin position="79"/>
        <end position="100"/>
    </location>
</feature>
<keyword evidence="3" id="KW-1185">Reference proteome</keyword>
<dbReference type="EMBL" id="CP120629">
    <property type="protein sequence ID" value="WEW60084.1"/>
    <property type="molecule type" value="Genomic_DNA"/>
</dbReference>
<sequence length="100" mass="11460">MKTGLKNTVLKKMRKGVNTSKVQPFPQSVNAIVSAAYHIKCGNPTTGRMIKISETTLFQRQGENEEDWRGDEESNVYRYYSDKSQRPRTIPNQSYNEAES</sequence>
<feature type="compositionally biased region" description="Polar residues" evidence="1">
    <location>
        <begin position="90"/>
        <end position="100"/>
    </location>
</feature>
<name>A0AAF0DJT3_9EURO</name>
<accession>A0AAF0DJT3</accession>
<proteinExistence type="predicted"/>